<keyword evidence="2" id="KW-1185">Reference proteome</keyword>
<dbReference type="AlphaFoldDB" id="B1FXI2"/>
<dbReference type="Proteomes" id="UP000005045">
    <property type="component" value="Unassembled WGS sequence"/>
</dbReference>
<accession>B1FXI2</accession>
<name>B1FXI2_PARG4</name>
<reference evidence="1 2" key="1">
    <citation type="submission" date="2008-03" db="EMBL/GenBank/DDBJ databases">
        <title>Sequencing of the draft genome and assembly of Burkholderia graminis C4D1M.</title>
        <authorList>
            <consortium name="US DOE Joint Genome Institute (JGI-PGF)"/>
            <person name="Copeland A."/>
            <person name="Lucas S."/>
            <person name="Lapidus A."/>
            <person name="Glavina del Rio T."/>
            <person name="Dalin E."/>
            <person name="Tice H."/>
            <person name="Bruce D."/>
            <person name="Goodwin L."/>
            <person name="Pitluck S."/>
            <person name="Larimer F."/>
            <person name="Land M.L."/>
            <person name="Hauser L."/>
            <person name="Tiedje J."/>
            <person name="Richardson P."/>
        </authorList>
    </citation>
    <scope>NUCLEOTIDE SEQUENCE [LARGE SCALE GENOMIC DNA]</scope>
    <source>
        <strain evidence="2">ATCC 700544 / DSM 17151 / LMG 18924 / NCIMB 13744 / C4D1M</strain>
    </source>
</reference>
<proteinExistence type="predicted"/>
<evidence type="ECO:0000313" key="1">
    <source>
        <dbReference type="EMBL" id="EDT11513.1"/>
    </source>
</evidence>
<dbReference type="EMBL" id="ABLD01000004">
    <property type="protein sequence ID" value="EDT11513.1"/>
    <property type="molecule type" value="Genomic_DNA"/>
</dbReference>
<evidence type="ECO:0000313" key="2">
    <source>
        <dbReference type="Proteomes" id="UP000005045"/>
    </source>
</evidence>
<organism evidence="1 2">
    <name type="scientific">Paraburkholderia graminis (strain ATCC 700544 / DSM 17151 / LMG 18924 / NCIMB 13744 / C4D1M)</name>
    <dbReference type="NCBI Taxonomy" id="396598"/>
    <lineage>
        <taxon>Bacteria</taxon>
        <taxon>Pseudomonadati</taxon>
        <taxon>Pseudomonadota</taxon>
        <taxon>Betaproteobacteria</taxon>
        <taxon>Burkholderiales</taxon>
        <taxon>Burkholderiaceae</taxon>
        <taxon>Paraburkholderia</taxon>
    </lineage>
</organism>
<comment type="caution">
    <text evidence="1">The sequence shown here is derived from an EMBL/GenBank/DDBJ whole genome shotgun (WGS) entry which is preliminary data.</text>
</comment>
<protein>
    <submittedName>
        <fullName evidence="1">Uncharacterized protein</fullName>
    </submittedName>
</protein>
<sequence length="60" mass="7069">MALPGWSEKRNYKLEPDRFRQGRGTMSDHHDLPIRMTAPVKIFHCTQVSQHDLQIYFQGV</sequence>
<gene>
    <name evidence="1" type="ORF">BgramDRAFT_2038</name>
</gene>